<protein>
    <submittedName>
        <fullName evidence="2">Uncharacterized protein</fullName>
    </submittedName>
</protein>
<proteinExistence type="predicted"/>
<gene>
    <name evidence="2" type="ORF">SAMN02745673_02517</name>
</gene>
<organism evidence="2 3">
    <name type="scientific">Marinactinospora thermotolerans DSM 45154</name>
    <dbReference type="NCBI Taxonomy" id="1122192"/>
    <lineage>
        <taxon>Bacteria</taxon>
        <taxon>Bacillati</taxon>
        <taxon>Actinomycetota</taxon>
        <taxon>Actinomycetes</taxon>
        <taxon>Streptosporangiales</taxon>
        <taxon>Nocardiopsidaceae</taxon>
        <taxon>Marinactinospora</taxon>
    </lineage>
</organism>
<feature type="compositionally biased region" description="Pro residues" evidence="1">
    <location>
        <begin position="192"/>
        <end position="211"/>
    </location>
</feature>
<feature type="compositionally biased region" description="Pro residues" evidence="1">
    <location>
        <begin position="173"/>
        <end position="182"/>
    </location>
</feature>
<evidence type="ECO:0000256" key="1">
    <source>
        <dbReference type="SAM" id="MobiDB-lite"/>
    </source>
</evidence>
<dbReference type="EMBL" id="FUWS01000006">
    <property type="protein sequence ID" value="SKA10798.1"/>
    <property type="molecule type" value="Genomic_DNA"/>
</dbReference>
<evidence type="ECO:0000313" key="3">
    <source>
        <dbReference type="Proteomes" id="UP000190637"/>
    </source>
</evidence>
<dbReference type="Proteomes" id="UP000190637">
    <property type="component" value="Unassembled WGS sequence"/>
</dbReference>
<dbReference type="AlphaFoldDB" id="A0A1T4R569"/>
<accession>A0A1T4R569</accession>
<feature type="compositionally biased region" description="Low complexity" evidence="1">
    <location>
        <begin position="162"/>
        <end position="172"/>
    </location>
</feature>
<feature type="region of interest" description="Disordered" evidence="1">
    <location>
        <begin position="160"/>
        <end position="211"/>
    </location>
</feature>
<reference evidence="2 3" key="1">
    <citation type="submission" date="2017-02" db="EMBL/GenBank/DDBJ databases">
        <authorList>
            <person name="Peterson S.W."/>
        </authorList>
    </citation>
    <scope>NUCLEOTIDE SEQUENCE [LARGE SCALE GENOMIC DNA]</scope>
    <source>
        <strain evidence="2 3">DSM 45154</strain>
    </source>
</reference>
<dbReference type="STRING" id="1122192.SAMN02745673_02517"/>
<dbReference type="RefSeq" id="WP_078761832.1">
    <property type="nucleotide sequence ID" value="NZ_FUWS01000006.1"/>
</dbReference>
<keyword evidence="3" id="KW-1185">Reference proteome</keyword>
<evidence type="ECO:0000313" key="2">
    <source>
        <dbReference type="EMBL" id="SKA10798.1"/>
    </source>
</evidence>
<sequence length="211" mass="21912">MMRPDQYTEVVRRRLYAARARVTEEQRLGPGTALVGLLSDTVALSPVTLCLAVTRAEVATAPMLRDFCGHAAAHTRAVVGGGVGLLEGACTIAAVVAVHSDPPAQAAASAKTAVGFGTMLRPVLVDLSTGTVHTWTGTRLLGLAAMGYIRDSVRRLLPPPGEALAELGGPTRPVGPPHPPGPSGHDGRFGPRPQPPGHWPPGPPPPPRRGR</sequence>
<name>A0A1T4R569_9ACTN</name>